<sequence>MARCDCGNCTVKCPGACYCWSDANDPSIYQCDCIPPIFKKPLNKKGGKSKSKRRMRVTAQAKFNVCIHNAPLTALAQTLDKSVPNRILVPASLLKKKVNLRLKNKTFRQIVIASGLKLKG</sequence>
<name>D4N768_9CREN</name>
<protein>
    <submittedName>
        <fullName evidence="1">Uncharacterized protein</fullName>
    </submittedName>
</protein>
<organism evidence="1">
    <name type="scientific">uncultured crenarchaeote 76h13</name>
    <dbReference type="NCBI Taxonomy" id="684059"/>
    <lineage>
        <taxon>Archaea</taxon>
        <taxon>Thermoproteota</taxon>
        <taxon>environmental samples</taxon>
    </lineage>
</organism>
<dbReference type="EMBL" id="GU059108">
    <property type="protein sequence ID" value="ACY24554.1"/>
    <property type="molecule type" value="Genomic_DNA"/>
</dbReference>
<dbReference type="AlphaFoldDB" id="D4N768"/>
<reference evidence="1" key="1">
    <citation type="journal article" date="2010" name="Environ. Microbiol.">
        <title>Homologues of nitrite reductases in ammonia-oxidizing archaea: diversity and genomic context.</title>
        <authorList>
            <person name="Bartossek R."/>
            <person name="Nicol G.W."/>
            <person name="Lanzen A."/>
            <person name="Klenk H.P."/>
            <person name="Schleper C."/>
        </authorList>
    </citation>
    <scope>NUCLEOTIDE SEQUENCE</scope>
</reference>
<proteinExistence type="predicted"/>
<evidence type="ECO:0000313" key="1">
    <source>
        <dbReference type="EMBL" id="ACY24554.1"/>
    </source>
</evidence>
<accession>D4N768</accession>
<gene>
    <name evidence="1" type="ORF">76h13orf20</name>
</gene>